<dbReference type="OrthoDB" id="2563669at2759"/>
<gene>
    <name evidence="2" type="ORF">PLEOSDRAFT_1104196</name>
</gene>
<keyword evidence="1" id="KW-0472">Membrane</keyword>
<dbReference type="STRING" id="1137138.A0A067NKF1"/>
<dbReference type="EMBL" id="KL198008">
    <property type="protein sequence ID" value="KDQ27510.1"/>
    <property type="molecule type" value="Genomic_DNA"/>
</dbReference>
<organism evidence="2 3">
    <name type="scientific">Pleurotus ostreatus (strain PC15)</name>
    <name type="common">Oyster mushroom</name>
    <dbReference type="NCBI Taxonomy" id="1137138"/>
    <lineage>
        <taxon>Eukaryota</taxon>
        <taxon>Fungi</taxon>
        <taxon>Dikarya</taxon>
        <taxon>Basidiomycota</taxon>
        <taxon>Agaricomycotina</taxon>
        <taxon>Agaricomycetes</taxon>
        <taxon>Agaricomycetidae</taxon>
        <taxon>Agaricales</taxon>
        <taxon>Pleurotineae</taxon>
        <taxon>Pleurotaceae</taxon>
        <taxon>Pleurotus</taxon>
    </lineage>
</organism>
<dbReference type="Proteomes" id="UP000027073">
    <property type="component" value="Unassembled WGS sequence"/>
</dbReference>
<keyword evidence="1" id="KW-1133">Transmembrane helix</keyword>
<keyword evidence="1" id="KW-0812">Transmembrane</keyword>
<feature type="transmembrane region" description="Helical" evidence="1">
    <location>
        <begin position="288"/>
        <end position="312"/>
    </location>
</feature>
<evidence type="ECO:0000256" key="1">
    <source>
        <dbReference type="SAM" id="Phobius"/>
    </source>
</evidence>
<evidence type="ECO:0000313" key="3">
    <source>
        <dbReference type="Proteomes" id="UP000027073"/>
    </source>
</evidence>
<dbReference type="VEuPathDB" id="FungiDB:PLEOSDRAFT_1104196"/>
<dbReference type="AlphaFoldDB" id="A0A067NKF1"/>
<dbReference type="InParanoid" id="A0A067NKF1"/>
<protein>
    <submittedName>
        <fullName evidence="2">Uncharacterized protein</fullName>
    </submittedName>
</protein>
<sequence>MSRTNITLNNNSPLIDYQPVAGWGEGDGTGDPFAVRYSRNGTVNFTSLPGASASMSFHGTGIWIFGAKRSNHGRYNVTLDNLVSEASGFASNPELFQTVLFSATNLKHEKHTITIRNDPTSDNAPFLDVDFIIFETETTDSSSLSVKVENTASSFAFSPESAWKPLSFEEENSVQTARLTSVQEASMTLAFTGNAIALYGIVGPSSGLYSVQVDGQPSTNATFNATSKIYTTDSLLFHANDLGPGNHTLRMINKPEFPEQEMFVTHAMVGTSFATYTSSLASGPKAGVTLIIIVAVVSGFIFLVFAGLVLHFGRKQRRQWK</sequence>
<proteinExistence type="predicted"/>
<accession>A0A067NKF1</accession>
<evidence type="ECO:0000313" key="2">
    <source>
        <dbReference type="EMBL" id="KDQ27510.1"/>
    </source>
</evidence>
<dbReference type="Gene3D" id="2.60.120.260">
    <property type="entry name" value="Galactose-binding domain-like"/>
    <property type="match status" value="2"/>
</dbReference>
<dbReference type="HOGENOM" id="CLU_058499_0_0_1"/>
<reference evidence="3" key="1">
    <citation type="journal article" date="2014" name="Proc. Natl. Acad. Sci. U.S.A.">
        <title>Extensive sampling of basidiomycete genomes demonstrates inadequacy of the white-rot/brown-rot paradigm for wood decay fungi.</title>
        <authorList>
            <person name="Riley R."/>
            <person name="Salamov A.A."/>
            <person name="Brown D.W."/>
            <person name="Nagy L.G."/>
            <person name="Floudas D."/>
            <person name="Held B.W."/>
            <person name="Levasseur A."/>
            <person name="Lombard V."/>
            <person name="Morin E."/>
            <person name="Otillar R."/>
            <person name="Lindquist E.A."/>
            <person name="Sun H."/>
            <person name="LaButti K.M."/>
            <person name="Schmutz J."/>
            <person name="Jabbour D."/>
            <person name="Luo H."/>
            <person name="Baker S.E."/>
            <person name="Pisabarro A.G."/>
            <person name="Walton J.D."/>
            <person name="Blanchette R.A."/>
            <person name="Henrissat B."/>
            <person name="Martin F."/>
            <person name="Cullen D."/>
            <person name="Hibbett D.S."/>
            <person name="Grigoriev I.V."/>
        </authorList>
    </citation>
    <scope>NUCLEOTIDE SEQUENCE [LARGE SCALE GENOMIC DNA]</scope>
    <source>
        <strain evidence="3">PC15</strain>
    </source>
</reference>
<name>A0A067NKF1_PLEO1</name>